<accession>A0ABU7PQ83</accession>
<dbReference type="PANTHER" id="PTHR43639:SF1">
    <property type="entry name" value="SHORT-CHAIN DEHYDROGENASE_REDUCTASE FAMILY PROTEIN"/>
    <property type="match status" value="1"/>
</dbReference>
<keyword evidence="5" id="KW-1185">Reference proteome</keyword>
<keyword evidence="2 4" id="KW-0560">Oxidoreductase</keyword>
<dbReference type="InterPro" id="IPR036291">
    <property type="entry name" value="NAD(P)-bd_dom_sf"/>
</dbReference>
<dbReference type="Gene3D" id="3.40.50.720">
    <property type="entry name" value="NAD(P)-binding Rossmann-like Domain"/>
    <property type="match status" value="1"/>
</dbReference>
<evidence type="ECO:0000256" key="3">
    <source>
        <dbReference type="SAM" id="MobiDB-lite"/>
    </source>
</evidence>
<evidence type="ECO:0000313" key="5">
    <source>
        <dbReference type="Proteomes" id="UP001354709"/>
    </source>
</evidence>
<dbReference type="CDD" id="cd05233">
    <property type="entry name" value="SDR_c"/>
    <property type="match status" value="1"/>
</dbReference>
<feature type="region of interest" description="Disordered" evidence="3">
    <location>
        <begin position="1"/>
        <end position="21"/>
    </location>
</feature>
<dbReference type="PANTHER" id="PTHR43639">
    <property type="entry name" value="OXIDOREDUCTASE, SHORT-CHAIN DEHYDROGENASE/REDUCTASE FAMILY (AFU_ORTHOLOGUE AFUA_5G02870)"/>
    <property type="match status" value="1"/>
</dbReference>
<dbReference type="EMBL" id="JAZBJO010000002">
    <property type="protein sequence ID" value="MEE4591257.1"/>
    <property type="molecule type" value="Genomic_DNA"/>
</dbReference>
<proteinExistence type="inferred from homology"/>
<organism evidence="4 5">
    <name type="scientific">Streptomyces asiaticus subsp. ignotus</name>
    <dbReference type="NCBI Taxonomy" id="3098222"/>
    <lineage>
        <taxon>Bacteria</taxon>
        <taxon>Bacillati</taxon>
        <taxon>Actinomycetota</taxon>
        <taxon>Actinomycetes</taxon>
        <taxon>Kitasatosporales</taxon>
        <taxon>Streptomycetaceae</taxon>
        <taxon>Streptomyces</taxon>
        <taxon>Streptomyces violaceusniger group</taxon>
    </lineage>
</organism>
<dbReference type="Pfam" id="PF13561">
    <property type="entry name" value="adh_short_C2"/>
    <property type="match status" value="1"/>
</dbReference>
<dbReference type="GO" id="GO:0016491">
    <property type="term" value="F:oxidoreductase activity"/>
    <property type="evidence" value="ECO:0007669"/>
    <property type="project" value="UniProtKB-KW"/>
</dbReference>
<reference evidence="4 5" key="1">
    <citation type="submission" date="2023-11" db="EMBL/GenBank/DDBJ databases">
        <title>30 novel species of actinomycetes from the DSMZ collection.</title>
        <authorList>
            <person name="Nouioui I."/>
        </authorList>
    </citation>
    <scope>NUCLEOTIDE SEQUENCE [LARGE SCALE GENOMIC DNA]</scope>
    <source>
        <strain evidence="4 5">DSM 41524</strain>
    </source>
</reference>
<comment type="caution">
    <text evidence="4">The sequence shown here is derived from an EMBL/GenBank/DDBJ whole genome shotgun (WGS) entry which is preliminary data.</text>
</comment>
<dbReference type="PRINTS" id="PR00081">
    <property type="entry name" value="GDHRDH"/>
</dbReference>
<dbReference type="EC" id="1.-.-.-" evidence="4"/>
<name>A0ABU7PQ83_9ACTN</name>
<evidence type="ECO:0000256" key="2">
    <source>
        <dbReference type="ARBA" id="ARBA00023002"/>
    </source>
</evidence>
<comment type="similarity">
    <text evidence="1">Belongs to the short-chain dehydrogenases/reductases (SDR) family.</text>
</comment>
<dbReference type="SUPFAM" id="SSF51735">
    <property type="entry name" value="NAD(P)-binding Rossmann-fold domains"/>
    <property type="match status" value="1"/>
</dbReference>
<gene>
    <name evidence="4" type="ORF">V2J94_05045</name>
</gene>
<dbReference type="InterPro" id="IPR002347">
    <property type="entry name" value="SDR_fam"/>
</dbReference>
<dbReference type="Proteomes" id="UP001354709">
    <property type="component" value="Unassembled WGS sequence"/>
</dbReference>
<evidence type="ECO:0000256" key="1">
    <source>
        <dbReference type="ARBA" id="ARBA00006484"/>
    </source>
</evidence>
<evidence type="ECO:0000313" key="4">
    <source>
        <dbReference type="EMBL" id="MEE4591257.1"/>
    </source>
</evidence>
<feature type="compositionally biased region" description="Low complexity" evidence="3">
    <location>
        <begin position="1"/>
        <end position="17"/>
    </location>
</feature>
<protein>
    <submittedName>
        <fullName evidence="4">SDR family oxidoreductase</fullName>
        <ecNumber evidence="4">1.-.-.-</ecNumber>
    </submittedName>
</protein>
<sequence>MKSPCRSPRPSPSSRSARPCDCKLDATSTERSWSTSDPVIHCGPVRSRPRTFATGGLRLSGVRGARGVLHGRDRARGESLVKEIAESGGSARFIAADLTDAEDTLRLAAEAGAVDILVNNAGHYAFAPTAQTDAAGFDRHIAVNTRAPFLLVGALAPAMAARGHGTVITIGSSAARTPAPIGAVYGASKAGVETLTRYWATEFGGSGVRVNPVSPWPVKTEGTSAMFGAQLAVLDQVNARGRAGEPHEIAEIVAFLASPASSCINGAILFADGGEISTLPG</sequence>
<dbReference type="PRINTS" id="PR00080">
    <property type="entry name" value="SDRFAMILY"/>
</dbReference>